<evidence type="ECO:0000313" key="1">
    <source>
        <dbReference type="EMBL" id="GBM36728.1"/>
    </source>
</evidence>
<dbReference type="EMBL" id="BGPR01000818">
    <property type="protein sequence ID" value="GBM36728.1"/>
    <property type="molecule type" value="Genomic_DNA"/>
</dbReference>
<comment type="caution">
    <text evidence="1">The sequence shown here is derived from an EMBL/GenBank/DDBJ whole genome shotgun (WGS) entry which is preliminary data.</text>
</comment>
<reference evidence="1 2" key="1">
    <citation type="journal article" date="2019" name="Sci. Rep.">
        <title>Orb-weaving spider Araneus ventricosus genome elucidates the spidroin gene catalogue.</title>
        <authorList>
            <person name="Kono N."/>
            <person name="Nakamura H."/>
            <person name="Ohtoshi R."/>
            <person name="Moran D.A.P."/>
            <person name="Shinohara A."/>
            <person name="Yoshida Y."/>
            <person name="Fujiwara M."/>
            <person name="Mori M."/>
            <person name="Tomita M."/>
            <person name="Arakawa K."/>
        </authorList>
    </citation>
    <scope>NUCLEOTIDE SEQUENCE [LARGE SCALE GENOMIC DNA]</scope>
</reference>
<evidence type="ECO:0000313" key="2">
    <source>
        <dbReference type="Proteomes" id="UP000499080"/>
    </source>
</evidence>
<accession>A0A4Y2F7U0</accession>
<protein>
    <submittedName>
        <fullName evidence="1">Uncharacterized protein</fullName>
    </submittedName>
</protein>
<keyword evidence="2" id="KW-1185">Reference proteome</keyword>
<gene>
    <name evidence="1" type="ORF">AVEN_171844_1</name>
</gene>
<dbReference type="Proteomes" id="UP000499080">
    <property type="component" value="Unassembled WGS sequence"/>
</dbReference>
<sequence>MRGPYKFPSLVHEKTQLHRSGFIELDGIIKNGCNELHNFVGGSVTDEICGIGHGISCKNIFWYSCSEFLLMEDNAYPHKACLESKYLESQYIT</sequence>
<proteinExistence type="predicted"/>
<name>A0A4Y2F7U0_ARAVE</name>
<dbReference type="AlphaFoldDB" id="A0A4Y2F7U0"/>
<organism evidence="1 2">
    <name type="scientific">Araneus ventricosus</name>
    <name type="common">Orbweaver spider</name>
    <name type="synonym">Epeira ventricosa</name>
    <dbReference type="NCBI Taxonomy" id="182803"/>
    <lineage>
        <taxon>Eukaryota</taxon>
        <taxon>Metazoa</taxon>
        <taxon>Ecdysozoa</taxon>
        <taxon>Arthropoda</taxon>
        <taxon>Chelicerata</taxon>
        <taxon>Arachnida</taxon>
        <taxon>Araneae</taxon>
        <taxon>Araneomorphae</taxon>
        <taxon>Entelegynae</taxon>
        <taxon>Araneoidea</taxon>
        <taxon>Araneidae</taxon>
        <taxon>Araneus</taxon>
    </lineage>
</organism>